<accession>A0A9K3L735</accession>
<dbReference type="EMBL" id="JAGRRH010000015">
    <property type="protein sequence ID" value="KAG7356797.1"/>
    <property type="molecule type" value="Genomic_DNA"/>
</dbReference>
<dbReference type="InterPro" id="IPR018791">
    <property type="entry name" value="UV_resistance/autophagy_Atg14"/>
</dbReference>
<dbReference type="Pfam" id="PF10186">
    <property type="entry name" value="ATG14"/>
    <property type="match status" value="1"/>
</dbReference>
<sequence>MPNNNNNNNNYFSKRWRDESPISSSSSPSSSSRQCSCHAVVDNMMLSRKTTSTTIPHDDSIGMGDCCHDDTTTSTTTMRCAVCVQKVLQPYRERHQRAQQERERAKMDCGRKLTQINDPTQRWNELQAESQQLRDQLALLRKQCGDMAVRVASLAVENDTRRETMGSSMDRQQLDLHRLEETLLEGSMMNAIYKATDQVRVLRFQWARKVLSMHRVDIDPEDVKLTPLQKRRQSVHPQQQLQRRARGIAKISGLPLPNAGPELYGVLPPRELQSALRLVAMLTNTVARCLGIVLPHPILLTMSDGPSGDITDTVSEELLWKRRREVGTASTGGRDATATSGWGGVDAMAGESTRDYSTSYQLNNHGNPFINNGTNGYTTHAPVGSSSTSSILSFMDGSYWTTKAKKALAKATGQQITEKAPITQSNTFIQPSTDATIVAQRLSHATAAILADDSSSSNGGNSSKFALSTESMHSDEFAIALQLLQNNVIVLCIRAGVPVAKLWPAEAMLLNLHELDEYCQEQTAVTF</sequence>
<gene>
    <name evidence="4" type="ORF">IV203_001483</name>
</gene>
<dbReference type="GO" id="GO:0000323">
    <property type="term" value="C:lytic vacuole"/>
    <property type="evidence" value="ECO:0007669"/>
    <property type="project" value="TreeGrafter"/>
</dbReference>
<feature type="coiled-coil region" evidence="2">
    <location>
        <begin position="88"/>
        <end position="143"/>
    </location>
</feature>
<dbReference type="PANTHER" id="PTHR15157:SF5">
    <property type="entry name" value="UV RADIATION RESISTANCE-ASSOCIATED GENE PROTEIN"/>
    <property type="match status" value="1"/>
</dbReference>
<dbReference type="GO" id="GO:0032991">
    <property type="term" value="C:protein-containing complex"/>
    <property type="evidence" value="ECO:0007669"/>
    <property type="project" value="UniProtKB-ARBA"/>
</dbReference>
<reference evidence="4" key="2">
    <citation type="submission" date="2021-04" db="EMBL/GenBank/DDBJ databases">
        <authorList>
            <person name="Podell S."/>
        </authorList>
    </citation>
    <scope>NUCLEOTIDE SEQUENCE</scope>
    <source>
        <strain evidence="4">Hildebrandi</strain>
    </source>
</reference>
<feature type="compositionally biased region" description="Low complexity" evidence="3">
    <location>
        <begin position="21"/>
        <end position="32"/>
    </location>
</feature>
<name>A0A9K3L735_9STRA</name>
<evidence type="ECO:0000313" key="4">
    <source>
        <dbReference type="EMBL" id="KAG7356797.1"/>
    </source>
</evidence>
<dbReference type="GO" id="GO:0005768">
    <property type="term" value="C:endosome"/>
    <property type="evidence" value="ECO:0007669"/>
    <property type="project" value="TreeGrafter"/>
</dbReference>
<dbReference type="OrthoDB" id="43034at2759"/>
<dbReference type="AlphaFoldDB" id="A0A9K3L735"/>
<dbReference type="Proteomes" id="UP000693970">
    <property type="component" value="Unassembled WGS sequence"/>
</dbReference>
<evidence type="ECO:0000256" key="1">
    <source>
        <dbReference type="ARBA" id="ARBA00023054"/>
    </source>
</evidence>
<comment type="caution">
    <text evidence="4">The sequence shown here is derived from an EMBL/GenBank/DDBJ whole genome shotgun (WGS) entry which is preliminary data.</text>
</comment>
<evidence type="ECO:0000256" key="3">
    <source>
        <dbReference type="SAM" id="MobiDB-lite"/>
    </source>
</evidence>
<reference evidence="4" key="1">
    <citation type="journal article" date="2021" name="Sci. Rep.">
        <title>Diploid genomic architecture of Nitzschia inconspicua, an elite biomass production diatom.</title>
        <authorList>
            <person name="Oliver A."/>
            <person name="Podell S."/>
            <person name="Pinowska A."/>
            <person name="Traller J.C."/>
            <person name="Smith S.R."/>
            <person name="McClure R."/>
            <person name="Beliaev A."/>
            <person name="Bohutskyi P."/>
            <person name="Hill E.A."/>
            <person name="Rabines A."/>
            <person name="Zheng H."/>
            <person name="Allen L.Z."/>
            <person name="Kuo A."/>
            <person name="Grigoriev I.V."/>
            <person name="Allen A.E."/>
            <person name="Hazlebeck D."/>
            <person name="Allen E.E."/>
        </authorList>
    </citation>
    <scope>NUCLEOTIDE SEQUENCE</scope>
    <source>
        <strain evidence="4">Hildebrandi</strain>
    </source>
</reference>
<dbReference type="PANTHER" id="PTHR15157">
    <property type="entry name" value="UV RADIATION RESISTANCE-ASSOCIATED GENE PROTEIN"/>
    <property type="match status" value="1"/>
</dbReference>
<proteinExistence type="predicted"/>
<keyword evidence="5" id="KW-1185">Reference proteome</keyword>
<organism evidence="4 5">
    <name type="scientific">Nitzschia inconspicua</name>
    <dbReference type="NCBI Taxonomy" id="303405"/>
    <lineage>
        <taxon>Eukaryota</taxon>
        <taxon>Sar</taxon>
        <taxon>Stramenopiles</taxon>
        <taxon>Ochrophyta</taxon>
        <taxon>Bacillariophyta</taxon>
        <taxon>Bacillariophyceae</taxon>
        <taxon>Bacillariophycidae</taxon>
        <taxon>Bacillariales</taxon>
        <taxon>Bacillariaceae</taxon>
        <taxon>Nitzschia</taxon>
    </lineage>
</organism>
<evidence type="ECO:0000313" key="5">
    <source>
        <dbReference type="Proteomes" id="UP000693970"/>
    </source>
</evidence>
<dbReference type="GO" id="GO:0000149">
    <property type="term" value="F:SNARE binding"/>
    <property type="evidence" value="ECO:0007669"/>
    <property type="project" value="TreeGrafter"/>
</dbReference>
<keyword evidence="1 2" id="KW-0175">Coiled coil</keyword>
<dbReference type="GO" id="GO:0035493">
    <property type="term" value="P:SNARE complex assembly"/>
    <property type="evidence" value="ECO:0007669"/>
    <property type="project" value="TreeGrafter"/>
</dbReference>
<feature type="compositionally biased region" description="Low complexity" evidence="3">
    <location>
        <begin position="1"/>
        <end position="10"/>
    </location>
</feature>
<protein>
    <submittedName>
        <fullName evidence="4">UV radiation resistance protein and autophagy-related subunit 14-domain containing protein</fullName>
    </submittedName>
</protein>
<evidence type="ECO:0000256" key="2">
    <source>
        <dbReference type="SAM" id="Coils"/>
    </source>
</evidence>
<feature type="region of interest" description="Disordered" evidence="3">
    <location>
        <begin position="1"/>
        <end position="34"/>
    </location>
</feature>